<evidence type="ECO:0000256" key="1">
    <source>
        <dbReference type="SAM" id="Phobius"/>
    </source>
</evidence>
<organism evidence="3 4">
    <name type="scientific">Planktosalinus lacus</name>
    <dbReference type="NCBI Taxonomy" id="1526573"/>
    <lineage>
        <taxon>Bacteria</taxon>
        <taxon>Pseudomonadati</taxon>
        <taxon>Bacteroidota</taxon>
        <taxon>Flavobacteriia</taxon>
        <taxon>Flavobacteriales</taxon>
        <taxon>Flavobacteriaceae</taxon>
        <taxon>Planktosalinus</taxon>
    </lineage>
</organism>
<dbReference type="InterPro" id="IPR019356">
    <property type="entry name" value="Menorin_dom"/>
</dbReference>
<dbReference type="Proteomes" id="UP000652231">
    <property type="component" value="Unassembled WGS sequence"/>
</dbReference>
<gene>
    <name evidence="3" type="ORF">GCM10011312_04950</name>
</gene>
<dbReference type="AlphaFoldDB" id="A0A8J2V7G0"/>
<keyword evidence="1" id="KW-0812">Transmembrane</keyword>
<protein>
    <recommendedName>
        <fullName evidence="2">Menorin-like domain-containing protein</fullName>
    </recommendedName>
</protein>
<accession>A0A8J2V7G0</accession>
<reference evidence="3" key="2">
    <citation type="submission" date="2020-09" db="EMBL/GenBank/DDBJ databases">
        <authorList>
            <person name="Sun Q."/>
            <person name="Zhou Y."/>
        </authorList>
    </citation>
    <scope>NUCLEOTIDE SEQUENCE</scope>
    <source>
        <strain evidence="3">CGMCC 1.12924</strain>
    </source>
</reference>
<reference evidence="3" key="1">
    <citation type="journal article" date="2014" name="Int. J. Syst. Evol. Microbiol.">
        <title>Complete genome sequence of Corynebacterium casei LMG S-19264T (=DSM 44701T), isolated from a smear-ripened cheese.</title>
        <authorList>
            <consortium name="US DOE Joint Genome Institute (JGI-PGF)"/>
            <person name="Walter F."/>
            <person name="Albersmeier A."/>
            <person name="Kalinowski J."/>
            <person name="Ruckert C."/>
        </authorList>
    </citation>
    <scope>NUCLEOTIDE SEQUENCE</scope>
    <source>
        <strain evidence="3">CGMCC 1.12924</strain>
    </source>
</reference>
<keyword evidence="4" id="KW-1185">Reference proteome</keyword>
<dbReference type="EMBL" id="BMGK01000002">
    <property type="protein sequence ID" value="GGD83912.1"/>
    <property type="molecule type" value="Genomic_DNA"/>
</dbReference>
<comment type="caution">
    <text evidence="3">The sequence shown here is derived from an EMBL/GenBank/DDBJ whole genome shotgun (WGS) entry which is preliminary data.</text>
</comment>
<dbReference type="Pfam" id="PF10223">
    <property type="entry name" value="Menorin_N"/>
    <property type="match status" value="1"/>
</dbReference>
<evidence type="ECO:0000259" key="2">
    <source>
        <dbReference type="Pfam" id="PF10223"/>
    </source>
</evidence>
<evidence type="ECO:0000313" key="4">
    <source>
        <dbReference type="Proteomes" id="UP000652231"/>
    </source>
</evidence>
<proteinExistence type="predicted"/>
<feature type="domain" description="Menorin-like" evidence="2">
    <location>
        <begin position="39"/>
        <end position="110"/>
    </location>
</feature>
<name>A0A8J2V7G0_9FLAO</name>
<sequence length="252" mass="29473">MTTGSLTKIMAILVIIIATLYVYHRIPFKFDYMGYTEKIWAHRVNSLEKLNYTQKHYAGIELDVVYDLKTNTFDVNHPPAKSIGLTLDTYFSSLNEKNNIGIWLDFKNLNEENEQESLIKLKELIKKHELIPQYMIVESQSPEYLFGFKQEGFKTSFYLPSSLNRLSNEELIAKVLEIKTKIKNYPTNAISTNSVDYSIIAKHFPNEKKYLWNIDGLYNTRIFKNFFLNRKVLKDPKVEVLLVRVTRGIGNR</sequence>
<keyword evidence="1" id="KW-1133">Transmembrane helix</keyword>
<evidence type="ECO:0000313" key="3">
    <source>
        <dbReference type="EMBL" id="GGD83912.1"/>
    </source>
</evidence>
<feature type="transmembrane region" description="Helical" evidence="1">
    <location>
        <begin position="6"/>
        <end position="23"/>
    </location>
</feature>
<keyword evidence="1" id="KW-0472">Membrane</keyword>